<proteinExistence type="predicted"/>
<gene>
    <name evidence="3" type="primary">LOC111084401</name>
</gene>
<evidence type="ECO:0000313" key="2">
    <source>
        <dbReference type="Proteomes" id="UP000694941"/>
    </source>
</evidence>
<dbReference type="Proteomes" id="UP000694941">
    <property type="component" value="Unplaced"/>
</dbReference>
<dbReference type="GeneID" id="111084401"/>
<dbReference type="InterPro" id="IPR026983">
    <property type="entry name" value="DHC"/>
</dbReference>
<name>A0ABM1RZM7_LIMPO</name>
<evidence type="ECO:0000313" key="3">
    <source>
        <dbReference type="RefSeq" id="XP_022236832.1"/>
    </source>
</evidence>
<feature type="domain" description="Dynein heavy chain C-terminal" evidence="1">
    <location>
        <begin position="7"/>
        <end position="92"/>
    </location>
</feature>
<dbReference type="InterPro" id="IPR041228">
    <property type="entry name" value="Dynein_C"/>
</dbReference>
<dbReference type="PANTHER" id="PTHR46961:SF16">
    <property type="entry name" value="DYNEIN AXONEMAL HEAVY CHAIN 17-RELATED"/>
    <property type="match status" value="1"/>
</dbReference>
<dbReference type="PANTHER" id="PTHR46961">
    <property type="entry name" value="DYNEIN HEAVY CHAIN 1, AXONEMAL-LIKE PROTEIN"/>
    <property type="match status" value="1"/>
</dbReference>
<dbReference type="Gene3D" id="1.20.1270.280">
    <property type="match status" value="1"/>
</dbReference>
<organism evidence="2 3">
    <name type="scientific">Limulus polyphemus</name>
    <name type="common">Atlantic horseshoe crab</name>
    <dbReference type="NCBI Taxonomy" id="6850"/>
    <lineage>
        <taxon>Eukaryota</taxon>
        <taxon>Metazoa</taxon>
        <taxon>Ecdysozoa</taxon>
        <taxon>Arthropoda</taxon>
        <taxon>Chelicerata</taxon>
        <taxon>Merostomata</taxon>
        <taxon>Xiphosura</taxon>
        <taxon>Limulidae</taxon>
        <taxon>Limulus</taxon>
    </lineage>
</organism>
<accession>A0ABM1RZM7</accession>
<dbReference type="RefSeq" id="XP_022236832.1">
    <property type="nucleotide sequence ID" value="XM_022381124.1"/>
</dbReference>
<dbReference type="Pfam" id="PF18199">
    <property type="entry name" value="Dynein_C"/>
    <property type="match status" value="1"/>
</dbReference>
<feature type="non-terminal residue" evidence="3">
    <location>
        <position position="92"/>
    </location>
</feature>
<evidence type="ECO:0000259" key="1">
    <source>
        <dbReference type="Pfam" id="PF18199"/>
    </source>
</evidence>
<reference evidence="3" key="1">
    <citation type="submission" date="2025-08" db="UniProtKB">
        <authorList>
            <consortium name="RefSeq"/>
        </authorList>
    </citation>
    <scope>IDENTIFICATION</scope>
    <source>
        <tissue evidence="3">Muscle</tissue>
    </source>
</reference>
<protein>
    <submittedName>
        <fullName evidence="3">Dynein beta chain, ciliary-like</fullName>
    </submittedName>
</protein>
<sequence length="92" mass="10646">MAELYSKAEDRTPYTVVALQECERMNFLTKEIRRSLKELDLGLKGELTITTDMEELGNGLFLDQVPASWTKRAYPSMYPLGVWYADLLLRIK</sequence>
<keyword evidence="2" id="KW-1185">Reference proteome</keyword>